<dbReference type="InterPro" id="IPR020539">
    <property type="entry name" value="RNase_P_CS"/>
</dbReference>
<dbReference type="Gene3D" id="3.30.230.10">
    <property type="match status" value="1"/>
</dbReference>
<proteinExistence type="inferred from homology"/>
<comment type="subunit">
    <text evidence="7">Consists of a catalytic RNA component (M1 or rnpB) and a protein subunit.</text>
</comment>
<evidence type="ECO:0000256" key="3">
    <source>
        <dbReference type="ARBA" id="ARBA00022722"/>
    </source>
</evidence>
<keyword evidence="4 7" id="KW-0255">Endonuclease</keyword>
<dbReference type="InterPro" id="IPR020568">
    <property type="entry name" value="Ribosomal_Su5_D2-typ_SF"/>
</dbReference>
<reference evidence="9" key="2">
    <citation type="journal article" date="2021" name="PeerJ">
        <title>Extensive microbial diversity within the chicken gut microbiome revealed by metagenomics and culture.</title>
        <authorList>
            <person name="Gilroy R."/>
            <person name="Ravi A."/>
            <person name="Getino M."/>
            <person name="Pursley I."/>
            <person name="Horton D.L."/>
            <person name="Alikhan N.F."/>
            <person name="Baker D."/>
            <person name="Gharbi K."/>
            <person name="Hall N."/>
            <person name="Watson M."/>
            <person name="Adriaenssens E.M."/>
            <person name="Foster-Nyarko E."/>
            <person name="Jarju S."/>
            <person name="Secka A."/>
            <person name="Antonio M."/>
            <person name="Oren A."/>
            <person name="Chaudhuri R.R."/>
            <person name="La Ragione R."/>
            <person name="Hildebrand F."/>
            <person name="Pallen M.J."/>
        </authorList>
    </citation>
    <scope>NUCLEOTIDE SEQUENCE</scope>
    <source>
        <strain evidence="9">13766</strain>
    </source>
</reference>
<dbReference type="EC" id="3.1.26.5" evidence="7 8"/>
<dbReference type="Proteomes" id="UP000824140">
    <property type="component" value="Unassembled WGS sequence"/>
</dbReference>
<dbReference type="GO" id="GO:0001682">
    <property type="term" value="P:tRNA 5'-leader removal"/>
    <property type="evidence" value="ECO:0007669"/>
    <property type="project" value="UniProtKB-UniRule"/>
</dbReference>
<comment type="similarity">
    <text evidence="7">Belongs to the RnpA family.</text>
</comment>
<keyword evidence="6 7" id="KW-0694">RNA-binding</keyword>
<gene>
    <name evidence="7 9" type="primary">rnpA</name>
    <name evidence="9" type="ORF">IAA84_05400</name>
</gene>
<comment type="catalytic activity">
    <reaction evidence="7">
        <text>Endonucleolytic cleavage of RNA, removing 5'-extranucleotides from tRNA precursor.</text>
        <dbReference type="EC" id="3.1.26.5"/>
    </reaction>
</comment>
<accession>A0A9D1FZT5</accession>
<keyword evidence="2 7" id="KW-0819">tRNA processing</keyword>
<dbReference type="PROSITE" id="PS00648">
    <property type="entry name" value="RIBONUCLEASE_P"/>
    <property type="match status" value="1"/>
</dbReference>
<dbReference type="EMBL" id="DVJN01000106">
    <property type="protein sequence ID" value="HIS92437.1"/>
    <property type="molecule type" value="Genomic_DNA"/>
</dbReference>
<evidence type="ECO:0000313" key="9">
    <source>
        <dbReference type="EMBL" id="HIS92437.1"/>
    </source>
</evidence>
<keyword evidence="3 7" id="KW-0540">Nuclease</keyword>
<dbReference type="InterPro" id="IPR014721">
    <property type="entry name" value="Ribsml_uS5_D2-typ_fold_subgr"/>
</dbReference>
<evidence type="ECO:0000256" key="8">
    <source>
        <dbReference type="NCBIfam" id="TIGR00188"/>
    </source>
</evidence>
<dbReference type="AlphaFoldDB" id="A0A9D1FZT5"/>
<protein>
    <recommendedName>
        <fullName evidence="7 8">Ribonuclease P protein component</fullName>
        <shortName evidence="7">RNase P protein</shortName>
        <shortName evidence="7">RNaseP protein</shortName>
        <ecNumber evidence="7 8">3.1.26.5</ecNumber>
    </recommendedName>
    <alternativeName>
        <fullName evidence="7">Protein C5</fullName>
    </alternativeName>
</protein>
<dbReference type="GO" id="GO:0000049">
    <property type="term" value="F:tRNA binding"/>
    <property type="evidence" value="ECO:0007669"/>
    <property type="project" value="UniProtKB-UniRule"/>
</dbReference>
<dbReference type="PANTHER" id="PTHR33992">
    <property type="entry name" value="RIBONUCLEASE P PROTEIN COMPONENT"/>
    <property type="match status" value="1"/>
</dbReference>
<dbReference type="GO" id="GO:0030677">
    <property type="term" value="C:ribonuclease P complex"/>
    <property type="evidence" value="ECO:0007669"/>
    <property type="project" value="TreeGrafter"/>
</dbReference>
<comment type="caution">
    <text evidence="9">The sequence shown here is derived from an EMBL/GenBank/DDBJ whole genome shotgun (WGS) entry which is preliminary data.</text>
</comment>
<dbReference type="Pfam" id="PF00825">
    <property type="entry name" value="Ribonuclease_P"/>
    <property type="match status" value="1"/>
</dbReference>
<evidence type="ECO:0000256" key="4">
    <source>
        <dbReference type="ARBA" id="ARBA00022759"/>
    </source>
</evidence>
<evidence type="ECO:0000256" key="6">
    <source>
        <dbReference type="ARBA" id="ARBA00022884"/>
    </source>
</evidence>
<dbReference type="HAMAP" id="MF_00227">
    <property type="entry name" value="RNase_P"/>
    <property type="match status" value="1"/>
</dbReference>
<comment type="function">
    <text evidence="1 7">RNaseP catalyzes the removal of the 5'-leader sequence from pre-tRNA to produce the mature 5'-terminus. It can also cleave other RNA substrates such as 4.5S RNA. The protein component plays an auxiliary but essential role in vivo by binding to the 5'-leader sequence and broadening the substrate specificity of the ribozyme.</text>
</comment>
<evidence type="ECO:0000313" key="10">
    <source>
        <dbReference type="Proteomes" id="UP000824140"/>
    </source>
</evidence>
<dbReference type="GO" id="GO:0042781">
    <property type="term" value="F:3'-tRNA processing endoribonuclease activity"/>
    <property type="evidence" value="ECO:0007669"/>
    <property type="project" value="TreeGrafter"/>
</dbReference>
<dbReference type="InterPro" id="IPR000100">
    <property type="entry name" value="RNase_P"/>
</dbReference>
<organism evidence="9 10">
    <name type="scientific">Candidatus Alectryocaccomicrobium excrementavium</name>
    <dbReference type="NCBI Taxonomy" id="2840668"/>
    <lineage>
        <taxon>Bacteria</taxon>
        <taxon>Bacillati</taxon>
        <taxon>Bacillota</taxon>
        <taxon>Clostridia</taxon>
        <taxon>Candidatus Alectryocaccomicrobium</taxon>
    </lineage>
</organism>
<sequence length="119" mass="13636">MPACRHPLALGRKYSLGSNRQHQHVYRRGKSHPGRHLVLIYLKGRELKIGVSASAKVGNAVTRNRLRRYMREDFRQMKNQLKSGRYILIARTSAAAAGHEALRRDLRAIVERANLLRAQ</sequence>
<evidence type="ECO:0000256" key="7">
    <source>
        <dbReference type="HAMAP-Rule" id="MF_00227"/>
    </source>
</evidence>
<name>A0A9D1FZT5_9FIRM</name>
<dbReference type="NCBIfam" id="TIGR00188">
    <property type="entry name" value="rnpA"/>
    <property type="match status" value="1"/>
</dbReference>
<evidence type="ECO:0000256" key="1">
    <source>
        <dbReference type="ARBA" id="ARBA00002663"/>
    </source>
</evidence>
<dbReference type="SUPFAM" id="SSF54211">
    <property type="entry name" value="Ribosomal protein S5 domain 2-like"/>
    <property type="match status" value="1"/>
</dbReference>
<reference evidence="9" key="1">
    <citation type="submission" date="2020-10" db="EMBL/GenBank/DDBJ databases">
        <authorList>
            <person name="Gilroy R."/>
        </authorList>
    </citation>
    <scope>NUCLEOTIDE SEQUENCE</scope>
    <source>
        <strain evidence="9">13766</strain>
    </source>
</reference>
<evidence type="ECO:0000256" key="2">
    <source>
        <dbReference type="ARBA" id="ARBA00022694"/>
    </source>
</evidence>
<dbReference type="GO" id="GO:0004526">
    <property type="term" value="F:ribonuclease P activity"/>
    <property type="evidence" value="ECO:0007669"/>
    <property type="project" value="UniProtKB-UniRule"/>
</dbReference>
<evidence type="ECO:0000256" key="5">
    <source>
        <dbReference type="ARBA" id="ARBA00022801"/>
    </source>
</evidence>
<dbReference type="PANTHER" id="PTHR33992:SF1">
    <property type="entry name" value="RIBONUCLEASE P PROTEIN COMPONENT"/>
    <property type="match status" value="1"/>
</dbReference>
<keyword evidence="5 7" id="KW-0378">Hydrolase</keyword>